<dbReference type="AlphaFoldDB" id="H1XRA6"/>
<dbReference type="Gene3D" id="1.20.120.1490">
    <property type="match status" value="1"/>
</dbReference>
<gene>
    <name evidence="2" type="ORF">Cabys_361</name>
    <name evidence="3" type="ORF">Calab_1637</name>
</gene>
<dbReference type="eggNOG" id="COG3678">
    <property type="taxonomic scope" value="Bacteria"/>
</dbReference>
<dbReference type="Proteomes" id="UP000183868">
    <property type="component" value="Chromosome"/>
</dbReference>
<accession>H1XRA6</accession>
<feature type="signal peptide" evidence="1">
    <location>
        <begin position="1"/>
        <end position="27"/>
    </location>
</feature>
<dbReference type="PaxDb" id="880073-Calab_1637"/>
<sequence length="198" mass="22103" precursor="true">MKKLSILTTALTLIAFLMMGFGQPILAQPNTPSKGMQHMMMQKQEKAPGHKMGMHGKMDHKSMDMMSDPVLKTLHSYGCPGFLLKSASKLNLSEKQIQTLTGLKLEFKKAAVKNKADIKIATLDIQEAMNADQPDFNKVKKAIKKINSLQQELRDNFLNTLIKSRKVLTTEQLKVLKTFASGCCKGMQPGQGMMQMMK</sequence>
<name>H1XRA6_CALAY</name>
<reference evidence="3 4" key="1">
    <citation type="submission" date="2011-09" db="EMBL/GenBank/DDBJ databases">
        <title>The permanent draft genome of Caldithrix abyssi DSM 13497.</title>
        <authorList>
            <consortium name="US DOE Joint Genome Institute (JGI-PGF)"/>
            <person name="Lucas S."/>
            <person name="Han J."/>
            <person name="Lapidus A."/>
            <person name="Bruce D."/>
            <person name="Goodwin L."/>
            <person name="Pitluck S."/>
            <person name="Peters L."/>
            <person name="Kyrpides N."/>
            <person name="Mavromatis K."/>
            <person name="Ivanova N."/>
            <person name="Mikhailova N."/>
            <person name="Chertkov O."/>
            <person name="Detter J.C."/>
            <person name="Tapia R."/>
            <person name="Han C."/>
            <person name="Land M."/>
            <person name="Hauser L."/>
            <person name="Markowitz V."/>
            <person name="Cheng J.-F."/>
            <person name="Hugenholtz P."/>
            <person name="Woyke T."/>
            <person name="Wu D."/>
            <person name="Spring S."/>
            <person name="Brambilla E."/>
            <person name="Klenk H.-P."/>
            <person name="Eisen J.A."/>
        </authorList>
    </citation>
    <scope>NUCLEOTIDE SEQUENCE [LARGE SCALE GENOMIC DNA]</scope>
    <source>
        <strain evidence="3 4">DSM 13497</strain>
    </source>
</reference>
<proteinExistence type="predicted"/>
<dbReference type="RefSeq" id="WP_006928348.1">
    <property type="nucleotide sequence ID" value="NZ_CM001402.1"/>
</dbReference>
<dbReference type="HOGENOM" id="CLU_1375965_0_0_0"/>
<dbReference type="Proteomes" id="UP000004671">
    <property type="component" value="Chromosome"/>
</dbReference>
<keyword evidence="4" id="KW-1185">Reference proteome</keyword>
<evidence type="ECO:0000313" key="4">
    <source>
        <dbReference type="Proteomes" id="UP000004671"/>
    </source>
</evidence>
<evidence type="ECO:0000313" key="2">
    <source>
        <dbReference type="EMBL" id="APF17112.1"/>
    </source>
</evidence>
<evidence type="ECO:0008006" key="6">
    <source>
        <dbReference type="Google" id="ProtNLM"/>
    </source>
</evidence>
<feature type="chain" id="PRO_5010834587" description="Periplasmic heavy metal sensor" evidence="1">
    <location>
        <begin position="28"/>
        <end position="198"/>
    </location>
</feature>
<dbReference type="EMBL" id="CP018099">
    <property type="protein sequence ID" value="APF17112.1"/>
    <property type="molecule type" value="Genomic_DNA"/>
</dbReference>
<protein>
    <recommendedName>
        <fullName evidence="6">Periplasmic heavy metal sensor</fullName>
    </recommendedName>
</protein>
<organism evidence="3 4">
    <name type="scientific">Caldithrix abyssi DSM 13497</name>
    <dbReference type="NCBI Taxonomy" id="880073"/>
    <lineage>
        <taxon>Bacteria</taxon>
        <taxon>Pseudomonadati</taxon>
        <taxon>Calditrichota</taxon>
        <taxon>Calditrichia</taxon>
        <taxon>Calditrichales</taxon>
        <taxon>Calditrichaceae</taxon>
        <taxon>Caldithrix</taxon>
    </lineage>
</organism>
<reference evidence="2 5" key="2">
    <citation type="submission" date="2016-11" db="EMBL/GenBank/DDBJ databases">
        <title>Genomic analysis of Caldithrix abyssi and proposal of a novel bacterial phylum Caldithrichaeota.</title>
        <authorList>
            <person name="Kublanov I."/>
            <person name="Sigalova O."/>
            <person name="Gavrilov S."/>
            <person name="Lebedinsky A."/>
            <person name="Ivanova N."/>
            <person name="Daum C."/>
            <person name="Reddy T."/>
            <person name="Klenk H.P."/>
            <person name="Goker M."/>
            <person name="Reva O."/>
            <person name="Miroshnichenko M."/>
            <person name="Kyprides N."/>
            <person name="Woyke T."/>
            <person name="Gelfand M."/>
        </authorList>
    </citation>
    <scope>NUCLEOTIDE SEQUENCE [LARGE SCALE GENOMIC DNA]</scope>
    <source>
        <strain evidence="2 5">LF13</strain>
    </source>
</reference>
<dbReference type="InParanoid" id="H1XRA6"/>
<evidence type="ECO:0000313" key="5">
    <source>
        <dbReference type="Proteomes" id="UP000183868"/>
    </source>
</evidence>
<dbReference type="KEGG" id="caby:Cabys_361"/>
<evidence type="ECO:0000313" key="3">
    <source>
        <dbReference type="EMBL" id="EHO41257.1"/>
    </source>
</evidence>
<evidence type="ECO:0000256" key="1">
    <source>
        <dbReference type="SAM" id="SignalP"/>
    </source>
</evidence>
<dbReference type="EMBL" id="CM001402">
    <property type="protein sequence ID" value="EHO41257.1"/>
    <property type="molecule type" value="Genomic_DNA"/>
</dbReference>
<keyword evidence="1" id="KW-0732">Signal</keyword>